<dbReference type="HAMAP" id="MF_00109">
    <property type="entry name" value="Shikimate_kinase"/>
    <property type="match status" value="1"/>
</dbReference>
<dbReference type="Gene3D" id="3.40.50.300">
    <property type="entry name" value="P-loop containing nucleotide triphosphate hydrolases"/>
    <property type="match status" value="1"/>
</dbReference>
<feature type="binding site" evidence="7">
    <location>
        <position position="23"/>
    </location>
    <ligand>
        <name>Mg(2+)</name>
        <dbReference type="ChEBI" id="CHEBI:18420"/>
    </ligand>
</feature>
<dbReference type="GO" id="GO:0005829">
    <property type="term" value="C:cytosol"/>
    <property type="evidence" value="ECO:0007669"/>
    <property type="project" value="TreeGrafter"/>
</dbReference>
<gene>
    <name evidence="7" type="primary">aroK</name>
    <name evidence="8" type="ORF">IAA55_04470</name>
</gene>
<accession>A0A9D1E8Y7</accession>
<dbReference type="GO" id="GO:0000287">
    <property type="term" value="F:magnesium ion binding"/>
    <property type="evidence" value="ECO:0007669"/>
    <property type="project" value="UniProtKB-UniRule"/>
</dbReference>
<comment type="pathway">
    <text evidence="7">Metabolic intermediate biosynthesis; chorismate biosynthesis; chorismate from D-erythrose 4-phosphate and phosphoenolpyruvate: step 5/7.</text>
</comment>
<dbReference type="GO" id="GO:0005524">
    <property type="term" value="F:ATP binding"/>
    <property type="evidence" value="ECO:0007669"/>
    <property type="project" value="UniProtKB-UniRule"/>
</dbReference>
<comment type="subcellular location">
    <subcellularLocation>
        <location evidence="7">Cytoplasm</location>
    </subcellularLocation>
</comment>
<dbReference type="PRINTS" id="PR01100">
    <property type="entry name" value="SHIKIMTKNASE"/>
</dbReference>
<feature type="binding site" evidence="7">
    <location>
        <begin position="19"/>
        <end position="24"/>
    </location>
    <ligand>
        <name>ATP</name>
        <dbReference type="ChEBI" id="CHEBI:30616"/>
    </ligand>
</feature>
<dbReference type="PANTHER" id="PTHR21087:SF16">
    <property type="entry name" value="SHIKIMATE KINASE 1, CHLOROPLASTIC"/>
    <property type="match status" value="1"/>
</dbReference>
<keyword evidence="6 7" id="KW-0057">Aromatic amino acid biosynthesis</keyword>
<evidence type="ECO:0000256" key="2">
    <source>
        <dbReference type="ARBA" id="ARBA00022679"/>
    </source>
</evidence>
<dbReference type="SUPFAM" id="SSF52540">
    <property type="entry name" value="P-loop containing nucleoside triphosphate hydrolases"/>
    <property type="match status" value="1"/>
</dbReference>
<organism evidence="8 9">
    <name type="scientific">Candidatus Pullilachnospira gallistercoris</name>
    <dbReference type="NCBI Taxonomy" id="2840911"/>
    <lineage>
        <taxon>Bacteria</taxon>
        <taxon>Bacillati</taxon>
        <taxon>Bacillota</taxon>
        <taxon>Clostridia</taxon>
        <taxon>Lachnospirales</taxon>
        <taxon>Lachnospiraceae</taxon>
        <taxon>Lachnospiraceae incertae sedis</taxon>
        <taxon>Candidatus Pullilachnospira</taxon>
    </lineage>
</organism>
<feature type="binding site" evidence="7">
    <location>
        <position position="142"/>
    </location>
    <ligand>
        <name>substrate</name>
    </ligand>
</feature>
<reference evidence="8" key="2">
    <citation type="journal article" date="2021" name="PeerJ">
        <title>Extensive microbial diversity within the chicken gut microbiome revealed by metagenomics and culture.</title>
        <authorList>
            <person name="Gilroy R."/>
            <person name="Ravi A."/>
            <person name="Getino M."/>
            <person name="Pursley I."/>
            <person name="Horton D.L."/>
            <person name="Alikhan N.F."/>
            <person name="Baker D."/>
            <person name="Gharbi K."/>
            <person name="Hall N."/>
            <person name="Watson M."/>
            <person name="Adriaenssens E.M."/>
            <person name="Foster-Nyarko E."/>
            <person name="Jarju S."/>
            <person name="Secka A."/>
            <person name="Antonio M."/>
            <person name="Oren A."/>
            <person name="Chaudhuri R.R."/>
            <person name="La Ragione R."/>
            <person name="Hildebrand F."/>
            <person name="Pallen M.J."/>
        </authorList>
    </citation>
    <scope>NUCLEOTIDE SEQUENCE</scope>
    <source>
        <strain evidence="8">ChiSjej5B23-6657</strain>
    </source>
</reference>
<keyword evidence="4 7" id="KW-0418">Kinase</keyword>
<evidence type="ECO:0000256" key="7">
    <source>
        <dbReference type="HAMAP-Rule" id="MF_00109"/>
    </source>
</evidence>
<comment type="caution">
    <text evidence="7">Lacks conserved residue(s) required for the propagation of feature annotation.</text>
</comment>
<comment type="function">
    <text evidence="7">Catalyzes the specific phosphorylation of the 3-hydroxyl group of shikimic acid using ATP as a cosubstrate.</text>
</comment>
<evidence type="ECO:0000256" key="4">
    <source>
        <dbReference type="ARBA" id="ARBA00022777"/>
    </source>
</evidence>
<keyword evidence="1 7" id="KW-0028">Amino-acid biosynthesis</keyword>
<keyword evidence="2 7" id="KW-0808">Transferase</keyword>
<keyword evidence="7" id="KW-0479">Metal-binding</keyword>
<comment type="catalytic activity">
    <reaction evidence="7">
        <text>shikimate + ATP = 3-phosphoshikimate + ADP + H(+)</text>
        <dbReference type="Rhea" id="RHEA:13121"/>
        <dbReference type="ChEBI" id="CHEBI:15378"/>
        <dbReference type="ChEBI" id="CHEBI:30616"/>
        <dbReference type="ChEBI" id="CHEBI:36208"/>
        <dbReference type="ChEBI" id="CHEBI:145989"/>
        <dbReference type="ChEBI" id="CHEBI:456216"/>
        <dbReference type="EC" id="2.7.1.71"/>
    </reaction>
</comment>
<keyword evidence="3 7" id="KW-0547">Nucleotide-binding</keyword>
<evidence type="ECO:0000313" key="8">
    <source>
        <dbReference type="EMBL" id="HIR70515.1"/>
    </source>
</evidence>
<protein>
    <recommendedName>
        <fullName evidence="7">Shikimate kinase</fullName>
        <shortName evidence="7">SK</shortName>
        <ecNumber evidence="7">2.7.1.71</ecNumber>
    </recommendedName>
</protein>
<dbReference type="Proteomes" id="UP000823912">
    <property type="component" value="Unassembled WGS sequence"/>
</dbReference>
<sequence length="178" mass="19683">MEHTKDPSKDNVILIGMPGVGKSTAGVILAKVLGYDFLDSDLVIQKQTKKRLSEIIAAEGIDGFNALENRINSEITVSHPTVIATGGSVIYGADAMAHFHQIGAIVYLKISYRELTRRLGDLDARGVVHRKGQTLEDLYRERCVLYEKYADITIDMDGKNIEKAVNAMIDGLKDRARH</sequence>
<name>A0A9D1E8Y7_9FIRM</name>
<dbReference type="Pfam" id="PF01202">
    <property type="entry name" value="SKI"/>
    <property type="match status" value="1"/>
</dbReference>
<evidence type="ECO:0000256" key="5">
    <source>
        <dbReference type="ARBA" id="ARBA00022840"/>
    </source>
</evidence>
<feature type="binding site" evidence="7">
    <location>
        <position position="41"/>
    </location>
    <ligand>
        <name>substrate</name>
    </ligand>
</feature>
<dbReference type="InterPro" id="IPR027417">
    <property type="entry name" value="P-loop_NTPase"/>
</dbReference>
<dbReference type="GO" id="GO:0008652">
    <property type="term" value="P:amino acid biosynthetic process"/>
    <property type="evidence" value="ECO:0007669"/>
    <property type="project" value="UniProtKB-KW"/>
</dbReference>
<dbReference type="GO" id="GO:0009423">
    <property type="term" value="P:chorismate biosynthetic process"/>
    <property type="evidence" value="ECO:0007669"/>
    <property type="project" value="UniProtKB-UniRule"/>
</dbReference>
<comment type="subunit">
    <text evidence="7">Monomer.</text>
</comment>
<dbReference type="AlphaFoldDB" id="A0A9D1E8Y7"/>
<dbReference type="EMBL" id="DVHM01000074">
    <property type="protein sequence ID" value="HIR70515.1"/>
    <property type="molecule type" value="Genomic_DNA"/>
</dbReference>
<comment type="similarity">
    <text evidence="7">Belongs to the shikimate kinase family.</text>
</comment>
<keyword evidence="5 7" id="KW-0067">ATP-binding</keyword>
<dbReference type="EC" id="2.7.1.71" evidence="7"/>
<dbReference type="GO" id="GO:0004765">
    <property type="term" value="F:shikimate kinase activity"/>
    <property type="evidence" value="ECO:0007669"/>
    <property type="project" value="UniProtKB-UniRule"/>
</dbReference>
<dbReference type="CDD" id="cd00464">
    <property type="entry name" value="SK"/>
    <property type="match status" value="1"/>
</dbReference>
<evidence type="ECO:0000256" key="1">
    <source>
        <dbReference type="ARBA" id="ARBA00022605"/>
    </source>
</evidence>
<keyword evidence="7" id="KW-0963">Cytoplasm</keyword>
<dbReference type="PANTHER" id="PTHR21087">
    <property type="entry name" value="SHIKIMATE KINASE"/>
    <property type="match status" value="1"/>
</dbReference>
<keyword evidence="7" id="KW-0460">Magnesium</keyword>
<comment type="caution">
    <text evidence="8">The sequence shown here is derived from an EMBL/GenBank/DDBJ whole genome shotgun (WGS) entry which is preliminary data.</text>
</comment>
<evidence type="ECO:0000313" key="9">
    <source>
        <dbReference type="Proteomes" id="UP000823912"/>
    </source>
</evidence>
<feature type="binding site" evidence="7">
    <location>
        <position position="125"/>
    </location>
    <ligand>
        <name>ATP</name>
        <dbReference type="ChEBI" id="CHEBI:30616"/>
    </ligand>
</feature>
<dbReference type="GO" id="GO:0009073">
    <property type="term" value="P:aromatic amino acid family biosynthetic process"/>
    <property type="evidence" value="ECO:0007669"/>
    <property type="project" value="UniProtKB-KW"/>
</dbReference>
<feature type="binding site" evidence="7">
    <location>
        <position position="87"/>
    </location>
    <ligand>
        <name>substrate</name>
    </ligand>
</feature>
<proteinExistence type="inferred from homology"/>
<comment type="cofactor">
    <cofactor evidence="7">
        <name>Mg(2+)</name>
        <dbReference type="ChEBI" id="CHEBI:18420"/>
    </cofactor>
    <text evidence="7">Binds 1 Mg(2+) ion per subunit.</text>
</comment>
<dbReference type="InterPro" id="IPR000623">
    <property type="entry name" value="Shikimate_kinase/TSH1"/>
</dbReference>
<evidence type="ECO:0000256" key="6">
    <source>
        <dbReference type="ARBA" id="ARBA00023141"/>
    </source>
</evidence>
<evidence type="ECO:0000256" key="3">
    <source>
        <dbReference type="ARBA" id="ARBA00022741"/>
    </source>
</evidence>
<dbReference type="InterPro" id="IPR031322">
    <property type="entry name" value="Shikimate/glucono_kinase"/>
</dbReference>
<reference evidence="8" key="1">
    <citation type="submission" date="2020-10" db="EMBL/GenBank/DDBJ databases">
        <authorList>
            <person name="Gilroy R."/>
        </authorList>
    </citation>
    <scope>NUCLEOTIDE SEQUENCE</scope>
    <source>
        <strain evidence="8">ChiSjej5B23-6657</strain>
    </source>
</reference>